<evidence type="ECO:0000313" key="4">
    <source>
        <dbReference type="Proteomes" id="UP000033411"/>
    </source>
</evidence>
<organism evidence="3 4">
    <name type="scientific">Devosia epidermidihirudinis</name>
    <dbReference type="NCBI Taxonomy" id="1293439"/>
    <lineage>
        <taxon>Bacteria</taxon>
        <taxon>Pseudomonadati</taxon>
        <taxon>Pseudomonadota</taxon>
        <taxon>Alphaproteobacteria</taxon>
        <taxon>Hyphomicrobiales</taxon>
        <taxon>Devosiaceae</taxon>
        <taxon>Devosia</taxon>
    </lineage>
</organism>
<evidence type="ECO:0000313" key="3">
    <source>
        <dbReference type="EMBL" id="KKC38081.1"/>
    </source>
</evidence>
<name>A0A0F5QBL1_9HYPH</name>
<feature type="transmembrane region" description="Helical" evidence="1">
    <location>
        <begin position="319"/>
        <end position="340"/>
    </location>
</feature>
<keyword evidence="1" id="KW-1133">Transmembrane helix</keyword>
<dbReference type="STRING" id="1293439.WH87_10725"/>
<feature type="domain" description="DUF112" evidence="2">
    <location>
        <begin position="17"/>
        <end position="437"/>
    </location>
</feature>
<feature type="transmembrane region" description="Helical" evidence="1">
    <location>
        <begin position="388"/>
        <end position="421"/>
    </location>
</feature>
<dbReference type="Proteomes" id="UP000033411">
    <property type="component" value="Unassembled WGS sequence"/>
</dbReference>
<feature type="transmembrane region" description="Helical" evidence="1">
    <location>
        <begin position="144"/>
        <end position="160"/>
    </location>
</feature>
<evidence type="ECO:0000259" key="2">
    <source>
        <dbReference type="Pfam" id="PF01970"/>
    </source>
</evidence>
<dbReference type="PANTHER" id="PTHR35342">
    <property type="entry name" value="TRICARBOXYLIC TRANSPORT PROTEIN"/>
    <property type="match status" value="1"/>
</dbReference>
<dbReference type="AlphaFoldDB" id="A0A0F5QBL1"/>
<reference evidence="3 4" key="1">
    <citation type="submission" date="2015-03" db="EMBL/GenBank/DDBJ databases">
        <authorList>
            <person name="Lepp D."/>
            <person name="Hassan Y.I."/>
            <person name="Li X.-Z."/>
            <person name="Zhou T."/>
        </authorList>
    </citation>
    <scope>NUCLEOTIDE SEQUENCE [LARGE SCALE GENOMIC DNA]</scope>
    <source>
        <strain evidence="3 4">E84</strain>
    </source>
</reference>
<dbReference type="OrthoDB" id="7912266at2"/>
<dbReference type="EMBL" id="LANJ01000016">
    <property type="protein sequence ID" value="KKC38081.1"/>
    <property type="molecule type" value="Genomic_DNA"/>
</dbReference>
<keyword evidence="1" id="KW-0472">Membrane</keyword>
<gene>
    <name evidence="3" type="ORF">WH87_10725</name>
</gene>
<comment type="caution">
    <text evidence="3">The sequence shown here is derived from an EMBL/GenBank/DDBJ whole genome shotgun (WGS) entry which is preliminary data.</text>
</comment>
<dbReference type="PATRIC" id="fig|1293439.3.peg.1733"/>
<evidence type="ECO:0000256" key="1">
    <source>
        <dbReference type="SAM" id="Phobius"/>
    </source>
</evidence>
<protein>
    <submittedName>
        <fullName evidence="3">C4-dicarboxylate ABC transporter permease</fullName>
    </submittedName>
</protein>
<feature type="transmembrane region" description="Helical" evidence="1">
    <location>
        <begin position="167"/>
        <end position="186"/>
    </location>
</feature>
<feature type="transmembrane region" description="Helical" evidence="1">
    <location>
        <begin position="105"/>
        <end position="132"/>
    </location>
</feature>
<proteinExistence type="predicted"/>
<feature type="transmembrane region" description="Helical" evidence="1">
    <location>
        <begin position="16"/>
        <end position="45"/>
    </location>
</feature>
<feature type="transmembrane region" description="Helical" evidence="1">
    <location>
        <begin position="468"/>
        <end position="489"/>
    </location>
</feature>
<dbReference type="InterPro" id="IPR002823">
    <property type="entry name" value="DUF112_TM"/>
</dbReference>
<dbReference type="PANTHER" id="PTHR35342:SF5">
    <property type="entry name" value="TRICARBOXYLIC TRANSPORT PROTEIN"/>
    <property type="match status" value="1"/>
</dbReference>
<keyword evidence="4" id="KW-1185">Reference proteome</keyword>
<keyword evidence="1" id="KW-0812">Transmembrane</keyword>
<dbReference type="Pfam" id="PF01970">
    <property type="entry name" value="TctA"/>
    <property type="match status" value="1"/>
</dbReference>
<feature type="transmembrane region" description="Helical" evidence="1">
    <location>
        <begin position="352"/>
        <end position="376"/>
    </location>
</feature>
<accession>A0A0F5QBL1</accession>
<feature type="transmembrane region" description="Helical" evidence="1">
    <location>
        <begin position="192"/>
        <end position="214"/>
    </location>
</feature>
<sequence length="500" mass="52988">MEAIGPAFFALMEPSVLLVVLLASIFGLFVGAIPGLTATMAVALLVPVTFFMEPLAAIAAIVSASAMAIFAGDIPSVLLRIPGTPASAAYTEAAYKMTQRGKAELVLGICVVTSALGGLVGAIFLMFFAPAVARFALNISSYEYFWFTCLGLTCAAFISPGRPLKGIISLVLGLLIATIGLFPVTGQPRFTFGVPALLGGIGLVPTLIGIFAIAEIIRYAQSREALPTMMKTKIGNIFKGVGPELWRYRKGVAQGIVVGTATGPLPGAGADIAAWISYALARRFTKNKTEFDEGSLEGIAAAGAANNASVSSSYIPATVLGIPGDSMTAIVIGVLFMKGLTPGPTIFTTQPVLIYGIFLSFILANLLMLPLGYGAIKLSRYILDVPRSVLMPVIMVFCIVGAFAMDNSLTSVTIMLVFGIVGWFMEENDFPVAPALLGLVLGRLLEETFLTSMIKARGNFLEFFTRPIAGTIGVLTVLVWVTPLILYLWRQWSKRRVAMA</sequence>
<dbReference type="RefSeq" id="WP_046139161.1">
    <property type="nucleotide sequence ID" value="NZ_LANJ01000016.1"/>
</dbReference>